<accession>A0ACA9QP21</accession>
<keyword evidence="2" id="KW-1185">Reference proteome</keyword>
<dbReference type="Proteomes" id="UP000789525">
    <property type="component" value="Unassembled WGS sequence"/>
</dbReference>
<evidence type="ECO:0000313" key="2">
    <source>
        <dbReference type="Proteomes" id="UP000789525"/>
    </source>
</evidence>
<sequence>MSNLSEFQSKYPSPMSVYDGQSLSSLPTNFNVDGKSLDNGIYDQTPHSEAYRRHPTPIRTAEQGNAFDFHSRLSNPDRIWRLTLLPNTNVEKSTIFRIVRLRRNTQKNYTNEYAVSSLRWILDYRKWPI</sequence>
<gene>
    <name evidence="1" type="ORF">ACOLOM_LOCUS13118</name>
</gene>
<protein>
    <submittedName>
        <fullName evidence="1">11192_t:CDS:1</fullName>
    </submittedName>
</protein>
<name>A0ACA9QP21_9GLOM</name>
<comment type="caution">
    <text evidence="1">The sequence shown here is derived from an EMBL/GenBank/DDBJ whole genome shotgun (WGS) entry which is preliminary data.</text>
</comment>
<reference evidence="1" key="1">
    <citation type="submission" date="2021-06" db="EMBL/GenBank/DDBJ databases">
        <authorList>
            <person name="Kallberg Y."/>
            <person name="Tangrot J."/>
            <person name="Rosling A."/>
        </authorList>
    </citation>
    <scope>NUCLEOTIDE SEQUENCE</scope>
    <source>
        <strain evidence="1">CL356</strain>
    </source>
</reference>
<dbReference type="EMBL" id="CAJVPT010057852">
    <property type="protein sequence ID" value="CAG8759289.1"/>
    <property type="molecule type" value="Genomic_DNA"/>
</dbReference>
<proteinExistence type="predicted"/>
<organism evidence="1 2">
    <name type="scientific">Acaulospora colombiana</name>
    <dbReference type="NCBI Taxonomy" id="27376"/>
    <lineage>
        <taxon>Eukaryota</taxon>
        <taxon>Fungi</taxon>
        <taxon>Fungi incertae sedis</taxon>
        <taxon>Mucoromycota</taxon>
        <taxon>Glomeromycotina</taxon>
        <taxon>Glomeromycetes</taxon>
        <taxon>Diversisporales</taxon>
        <taxon>Acaulosporaceae</taxon>
        <taxon>Acaulospora</taxon>
    </lineage>
</organism>
<evidence type="ECO:0000313" key="1">
    <source>
        <dbReference type="EMBL" id="CAG8759289.1"/>
    </source>
</evidence>